<dbReference type="InterPro" id="IPR002893">
    <property type="entry name" value="Znf_MYND"/>
</dbReference>
<dbReference type="AlphaFoldDB" id="A0A176VUD4"/>
<evidence type="ECO:0000256" key="4">
    <source>
        <dbReference type="PROSITE-ProRule" id="PRU00134"/>
    </source>
</evidence>
<keyword evidence="3" id="KW-0862">Zinc</keyword>
<dbReference type="InterPro" id="IPR046824">
    <property type="entry name" value="Mss51-like_C"/>
</dbReference>
<evidence type="ECO:0000256" key="2">
    <source>
        <dbReference type="ARBA" id="ARBA00022771"/>
    </source>
</evidence>
<dbReference type="PROSITE" id="PS01360">
    <property type="entry name" value="ZF_MYND_1"/>
    <property type="match status" value="1"/>
</dbReference>
<dbReference type="PANTHER" id="PTHR47570:SF2">
    <property type="entry name" value="MYND-TYPE DOMAIN-CONTAINING PROTEIN"/>
    <property type="match status" value="1"/>
</dbReference>
<organism evidence="6 7">
    <name type="scientific">Marchantia polymorpha subsp. ruderalis</name>
    <dbReference type="NCBI Taxonomy" id="1480154"/>
    <lineage>
        <taxon>Eukaryota</taxon>
        <taxon>Viridiplantae</taxon>
        <taxon>Streptophyta</taxon>
        <taxon>Embryophyta</taxon>
        <taxon>Marchantiophyta</taxon>
        <taxon>Marchantiopsida</taxon>
        <taxon>Marchantiidae</taxon>
        <taxon>Marchantiales</taxon>
        <taxon>Marchantiaceae</taxon>
        <taxon>Marchantia</taxon>
    </lineage>
</organism>
<dbReference type="Pfam" id="PF20179">
    <property type="entry name" value="MSS51_C"/>
    <property type="match status" value="1"/>
</dbReference>
<evidence type="ECO:0000313" key="6">
    <source>
        <dbReference type="EMBL" id="OAE23755.1"/>
    </source>
</evidence>
<dbReference type="Proteomes" id="UP000077202">
    <property type="component" value="Unassembled WGS sequence"/>
</dbReference>
<evidence type="ECO:0000313" key="7">
    <source>
        <dbReference type="Proteomes" id="UP000077202"/>
    </source>
</evidence>
<dbReference type="EMBL" id="LVLJ01002789">
    <property type="protein sequence ID" value="OAE23755.1"/>
    <property type="molecule type" value="Genomic_DNA"/>
</dbReference>
<sequence length="619" mass="67868">MDSHLKELFGTFQQQFGLGPGLGAGSGTSLLKVDGISTAFIKSLFRALALLWRSHPWKRLKAAHLFGVKIGKPSDWPDARQPFSCVQFIGAGVGDLGLNILRSEEDAVGMNGAKGQGNQKSVPQRGLLRITFGPEAEVSPGNRKMIRTLGLEIAGPKAYPAIDVVFSQKAIADGFPSFRNPLLEELRWVYACLRALTQVHPQLQQVSGVPYSFEDLSQVVEVSYPAEDMRDKSVMVKVSFPPNVEHDDSSNSLPKLSETVDMSAEKTEVARQCVVCEKEVPAERAPRCSRCKAVIYCGHVCQKQDWKEVHKGVCELYKAMMERVDELEIKGFTFPYLAEQPCKWLEQVGLHGKGMWRRLCTCYRSCPFGQLPPPEGGGWAGAWGVEHGTYPSDAPLLDYDKASSQLLLSGWGEYYNLRGLPLSSPVAAILSFPLTVYSIVTSICVSTKNMLAKGREVTVHYLGPEGELDWLPAFTEIGHLLSGSGSLHIVMVGPEVPSSLSGEVNSLGRKLRMTFVQGLYQEEANALQPPHLVVALNAGLDRSETWAGALEVIRQQGSPTFFTDYAEPCCVNAKQVLRASGLPISHPVTPNTFRSPVRNQIPSTNVPWFSNGFMFGVNA</sequence>
<dbReference type="SUPFAM" id="SSF144232">
    <property type="entry name" value="HIT/MYND zinc finger-like"/>
    <property type="match status" value="1"/>
</dbReference>
<evidence type="ECO:0000256" key="3">
    <source>
        <dbReference type="ARBA" id="ARBA00022833"/>
    </source>
</evidence>
<keyword evidence="7" id="KW-1185">Reference proteome</keyword>
<evidence type="ECO:0000259" key="5">
    <source>
        <dbReference type="PROSITE" id="PS50865"/>
    </source>
</evidence>
<comment type="caution">
    <text evidence="6">The sequence shown here is derived from an EMBL/GenBank/DDBJ whole genome shotgun (WGS) entry which is preliminary data.</text>
</comment>
<dbReference type="Pfam" id="PF01753">
    <property type="entry name" value="zf-MYND"/>
    <property type="match status" value="1"/>
</dbReference>
<feature type="domain" description="MYND-type" evidence="5">
    <location>
        <begin position="273"/>
        <end position="314"/>
    </location>
</feature>
<name>A0A176VUD4_MARPO</name>
<dbReference type="Gene3D" id="6.10.140.2220">
    <property type="match status" value="1"/>
</dbReference>
<gene>
    <name evidence="6" type="ORF">AXG93_4776s1400</name>
</gene>
<keyword evidence="1" id="KW-0479">Metal-binding</keyword>
<proteinExistence type="predicted"/>
<reference evidence="6" key="1">
    <citation type="submission" date="2016-03" db="EMBL/GenBank/DDBJ databases">
        <title>Mechanisms controlling the formation of the plant cell surface in tip-growing cells are functionally conserved among land plants.</title>
        <authorList>
            <person name="Honkanen S."/>
            <person name="Jones V.A."/>
            <person name="Morieri G."/>
            <person name="Champion C."/>
            <person name="Hetherington A.J."/>
            <person name="Kelly S."/>
            <person name="Saint-Marcoux D."/>
            <person name="Proust H."/>
            <person name="Prescott H."/>
            <person name="Dolan L."/>
        </authorList>
    </citation>
    <scope>NUCLEOTIDE SEQUENCE [LARGE SCALE GENOMIC DNA]</scope>
    <source>
        <tissue evidence="6">Whole gametophyte</tissue>
    </source>
</reference>
<keyword evidence="2 4" id="KW-0863">Zinc-finger</keyword>
<accession>A0A176VUD4</accession>
<dbReference type="GO" id="GO:0008270">
    <property type="term" value="F:zinc ion binding"/>
    <property type="evidence" value="ECO:0007669"/>
    <property type="project" value="UniProtKB-KW"/>
</dbReference>
<dbReference type="PANTHER" id="PTHR47570">
    <property type="entry name" value="ZINC ION BINDING PROTEIN"/>
    <property type="match status" value="1"/>
</dbReference>
<protein>
    <recommendedName>
        <fullName evidence="5">MYND-type domain-containing protein</fullName>
    </recommendedName>
</protein>
<dbReference type="PROSITE" id="PS50865">
    <property type="entry name" value="ZF_MYND_2"/>
    <property type="match status" value="1"/>
</dbReference>
<evidence type="ECO:0000256" key="1">
    <source>
        <dbReference type="ARBA" id="ARBA00022723"/>
    </source>
</evidence>